<dbReference type="AlphaFoldDB" id="A0A9N9KCH1"/>
<organism evidence="1 2">
    <name type="scientific">Racocetra fulgida</name>
    <dbReference type="NCBI Taxonomy" id="60492"/>
    <lineage>
        <taxon>Eukaryota</taxon>
        <taxon>Fungi</taxon>
        <taxon>Fungi incertae sedis</taxon>
        <taxon>Mucoromycota</taxon>
        <taxon>Glomeromycotina</taxon>
        <taxon>Glomeromycetes</taxon>
        <taxon>Diversisporales</taxon>
        <taxon>Gigasporaceae</taxon>
        <taxon>Racocetra</taxon>
    </lineage>
</organism>
<gene>
    <name evidence="1" type="ORF">RFULGI_LOCUS19439</name>
</gene>
<keyword evidence="2" id="KW-1185">Reference proteome</keyword>
<evidence type="ECO:0000313" key="1">
    <source>
        <dbReference type="EMBL" id="CAG8818638.1"/>
    </source>
</evidence>
<accession>A0A9N9KCH1</accession>
<dbReference type="EMBL" id="CAJVPZ010096162">
    <property type="protein sequence ID" value="CAG8818638.1"/>
    <property type="molecule type" value="Genomic_DNA"/>
</dbReference>
<evidence type="ECO:0000313" key="2">
    <source>
        <dbReference type="Proteomes" id="UP000789396"/>
    </source>
</evidence>
<comment type="caution">
    <text evidence="1">The sequence shown here is derived from an EMBL/GenBank/DDBJ whole genome shotgun (WGS) entry which is preliminary data.</text>
</comment>
<proteinExistence type="predicted"/>
<feature type="non-terminal residue" evidence="1">
    <location>
        <position position="41"/>
    </location>
</feature>
<dbReference type="Proteomes" id="UP000789396">
    <property type="component" value="Unassembled WGS sequence"/>
</dbReference>
<reference evidence="1" key="1">
    <citation type="submission" date="2021-06" db="EMBL/GenBank/DDBJ databases">
        <authorList>
            <person name="Kallberg Y."/>
            <person name="Tangrot J."/>
            <person name="Rosling A."/>
        </authorList>
    </citation>
    <scope>NUCLEOTIDE SEQUENCE</scope>
    <source>
        <strain evidence="1">IN212</strain>
    </source>
</reference>
<feature type="non-terminal residue" evidence="1">
    <location>
        <position position="1"/>
    </location>
</feature>
<name>A0A9N9KCH1_9GLOM</name>
<sequence>FISFDMFESEIYSEDSKGLDVLAVYSLSRVDCEKVFGALNF</sequence>
<protein>
    <submittedName>
        <fullName evidence="1">18715_t:CDS:1</fullName>
    </submittedName>
</protein>